<dbReference type="GO" id="GO:0004553">
    <property type="term" value="F:hydrolase activity, hydrolyzing O-glycosyl compounds"/>
    <property type="evidence" value="ECO:0007669"/>
    <property type="project" value="UniProtKB-ARBA"/>
</dbReference>
<feature type="non-terminal residue" evidence="2">
    <location>
        <position position="270"/>
    </location>
</feature>
<dbReference type="InterPro" id="IPR008928">
    <property type="entry name" value="6-hairpin_glycosidase_sf"/>
</dbReference>
<dbReference type="SUPFAM" id="SSF48208">
    <property type="entry name" value="Six-hairpin glycosidases"/>
    <property type="match status" value="1"/>
</dbReference>
<dbReference type="PANTHER" id="PTHR31616">
    <property type="entry name" value="TREHALASE"/>
    <property type="match status" value="1"/>
</dbReference>
<dbReference type="AlphaFoldDB" id="T0YZ52"/>
<accession>T0YZ52</accession>
<reference evidence="2" key="2">
    <citation type="journal article" date="2014" name="ISME J.">
        <title>Microbial stratification in low pH oxic and suboxic macroscopic growths along an acid mine drainage.</title>
        <authorList>
            <person name="Mendez-Garcia C."/>
            <person name="Mesa V."/>
            <person name="Sprenger R.R."/>
            <person name="Richter M."/>
            <person name="Diez M.S."/>
            <person name="Solano J."/>
            <person name="Bargiela R."/>
            <person name="Golyshina O.V."/>
            <person name="Manteca A."/>
            <person name="Ramos J.L."/>
            <person name="Gallego J.R."/>
            <person name="Llorente I."/>
            <person name="Martins Dos Santos V.A."/>
            <person name="Jensen O.N."/>
            <person name="Pelaez A.I."/>
            <person name="Sanchez J."/>
            <person name="Ferrer M."/>
        </authorList>
    </citation>
    <scope>NUCLEOTIDE SEQUENCE</scope>
</reference>
<comment type="caution">
    <text evidence="2">The sequence shown here is derived from an EMBL/GenBank/DDBJ whole genome shotgun (WGS) entry which is preliminary data.</text>
</comment>
<protein>
    <submittedName>
        <fullName evidence="2">Glucan 1,4-alpha-glucosidase</fullName>
    </submittedName>
</protein>
<reference evidence="2" key="1">
    <citation type="submission" date="2013-08" db="EMBL/GenBank/DDBJ databases">
        <authorList>
            <person name="Mendez C."/>
            <person name="Richter M."/>
            <person name="Ferrer M."/>
            <person name="Sanchez J."/>
        </authorList>
    </citation>
    <scope>NUCLEOTIDE SEQUENCE</scope>
</reference>
<dbReference type="PANTHER" id="PTHR31616:SF0">
    <property type="entry name" value="GLUCAN 1,4-ALPHA-GLUCOSIDASE"/>
    <property type="match status" value="1"/>
</dbReference>
<proteinExistence type="predicted"/>
<evidence type="ECO:0000259" key="1">
    <source>
        <dbReference type="Pfam" id="PF00723"/>
    </source>
</evidence>
<sequence length="270" mass="30135">FAQQQAKFINAWEKKISNLNDLSQFSGDGGMLFRTSYSLIMAHEDKTNFGAITASLSIPWGELSDDSNRGGYHLVWSRDLFNAVTGLMAAGDIETPLKSLIYLDANQLDNGSFQQNFWINGEPYWSGIQLDQIAYPIMLAYRLANMNGLKQFDPKPMVYKAAFYLIMMGPVTQQERWEENSGFSTSTIAANISGLVCASSFASSEGKSDLAELFLSYADFLERNLEKWTVTHSGTLLSDVPTHYVRINPAEFDSVCPDENLDGKTVKLKN</sequence>
<feature type="non-terminal residue" evidence="2">
    <location>
        <position position="1"/>
    </location>
</feature>
<dbReference type="GO" id="GO:0005975">
    <property type="term" value="P:carbohydrate metabolic process"/>
    <property type="evidence" value="ECO:0007669"/>
    <property type="project" value="InterPro"/>
</dbReference>
<feature type="domain" description="GH15-like" evidence="1">
    <location>
        <begin position="42"/>
        <end position="231"/>
    </location>
</feature>
<dbReference type="Pfam" id="PF00723">
    <property type="entry name" value="Glyco_hydro_15"/>
    <property type="match status" value="1"/>
</dbReference>
<dbReference type="InterPro" id="IPR012341">
    <property type="entry name" value="6hp_glycosidase-like_sf"/>
</dbReference>
<dbReference type="Gene3D" id="1.50.10.10">
    <property type="match status" value="1"/>
</dbReference>
<dbReference type="EMBL" id="AUZZ01008309">
    <property type="protein sequence ID" value="EQD38323.1"/>
    <property type="molecule type" value="Genomic_DNA"/>
</dbReference>
<organism evidence="2">
    <name type="scientific">mine drainage metagenome</name>
    <dbReference type="NCBI Taxonomy" id="410659"/>
    <lineage>
        <taxon>unclassified sequences</taxon>
        <taxon>metagenomes</taxon>
        <taxon>ecological metagenomes</taxon>
    </lineage>
</organism>
<dbReference type="InterPro" id="IPR011613">
    <property type="entry name" value="GH15-like"/>
</dbReference>
<evidence type="ECO:0000313" key="2">
    <source>
        <dbReference type="EMBL" id="EQD38323.1"/>
    </source>
</evidence>
<gene>
    <name evidence="2" type="ORF">B2A_11508</name>
</gene>
<name>T0YZ52_9ZZZZ</name>